<keyword evidence="5" id="KW-1185">Reference proteome</keyword>
<gene>
    <name evidence="4" type="ORF">M011DRAFT_468011</name>
</gene>
<dbReference type="OrthoDB" id="5321006at2759"/>
<evidence type="ECO:0000256" key="1">
    <source>
        <dbReference type="SAM" id="MobiDB-lite"/>
    </source>
</evidence>
<dbReference type="GO" id="GO:0006338">
    <property type="term" value="P:chromatin remodeling"/>
    <property type="evidence" value="ECO:0007669"/>
    <property type="project" value="InterPro"/>
</dbReference>
<reference evidence="4" key="1">
    <citation type="journal article" date="2020" name="Stud. Mycol.">
        <title>101 Dothideomycetes genomes: a test case for predicting lifestyles and emergence of pathogens.</title>
        <authorList>
            <person name="Haridas S."/>
            <person name="Albert R."/>
            <person name="Binder M."/>
            <person name="Bloem J."/>
            <person name="Labutti K."/>
            <person name="Salamov A."/>
            <person name="Andreopoulos B."/>
            <person name="Baker S."/>
            <person name="Barry K."/>
            <person name="Bills G."/>
            <person name="Bluhm B."/>
            <person name="Cannon C."/>
            <person name="Castanera R."/>
            <person name="Culley D."/>
            <person name="Daum C."/>
            <person name="Ezra D."/>
            <person name="Gonzalez J."/>
            <person name="Henrissat B."/>
            <person name="Kuo A."/>
            <person name="Liang C."/>
            <person name="Lipzen A."/>
            <person name="Lutzoni F."/>
            <person name="Magnuson J."/>
            <person name="Mondo S."/>
            <person name="Nolan M."/>
            <person name="Ohm R."/>
            <person name="Pangilinan J."/>
            <person name="Park H.-J."/>
            <person name="Ramirez L."/>
            <person name="Alfaro M."/>
            <person name="Sun H."/>
            <person name="Tritt A."/>
            <person name="Yoshinaga Y."/>
            <person name="Zwiers L.-H."/>
            <person name="Turgeon B."/>
            <person name="Goodwin S."/>
            <person name="Spatafora J."/>
            <person name="Crous P."/>
            <person name="Grigoriev I."/>
        </authorList>
    </citation>
    <scope>NUCLEOTIDE SEQUENCE</scope>
    <source>
        <strain evidence="4">CBS 119925</strain>
    </source>
</reference>
<feature type="region of interest" description="Disordered" evidence="1">
    <location>
        <begin position="213"/>
        <end position="253"/>
    </location>
</feature>
<dbReference type="AlphaFoldDB" id="A0A6A6VB56"/>
<dbReference type="Pfam" id="PF08549">
    <property type="entry name" value="SWI-SNF_Ssr4_N"/>
    <property type="match status" value="1"/>
</dbReference>
<feature type="region of interest" description="Disordered" evidence="1">
    <location>
        <begin position="380"/>
        <end position="420"/>
    </location>
</feature>
<evidence type="ECO:0000313" key="4">
    <source>
        <dbReference type="EMBL" id="KAF2747126.1"/>
    </source>
</evidence>
<dbReference type="Proteomes" id="UP000799440">
    <property type="component" value="Unassembled WGS sequence"/>
</dbReference>
<name>A0A6A6VB56_9PLEO</name>
<dbReference type="EMBL" id="MU006574">
    <property type="protein sequence ID" value="KAF2747126.1"/>
    <property type="molecule type" value="Genomic_DNA"/>
</dbReference>
<evidence type="ECO:0000259" key="2">
    <source>
        <dbReference type="Pfam" id="PF08549"/>
    </source>
</evidence>
<proteinExistence type="predicted"/>
<evidence type="ECO:0000259" key="3">
    <source>
        <dbReference type="Pfam" id="PF20497"/>
    </source>
</evidence>
<feature type="compositionally biased region" description="Basic and acidic residues" evidence="1">
    <location>
        <begin position="380"/>
        <end position="402"/>
    </location>
</feature>
<feature type="domain" description="SWI/SNF and RSC complexes subunit Ssr4 N-terminal" evidence="2">
    <location>
        <begin position="12"/>
        <end position="221"/>
    </location>
</feature>
<dbReference type="InterPro" id="IPR046464">
    <property type="entry name" value="SWI-SNF_Ssr4_C"/>
</dbReference>
<organism evidence="4 5">
    <name type="scientific">Sporormia fimetaria CBS 119925</name>
    <dbReference type="NCBI Taxonomy" id="1340428"/>
    <lineage>
        <taxon>Eukaryota</taxon>
        <taxon>Fungi</taxon>
        <taxon>Dikarya</taxon>
        <taxon>Ascomycota</taxon>
        <taxon>Pezizomycotina</taxon>
        <taxon>Dothideomycetes</taxon>
        <taxon>Pleosporomycetidae</taxon>
        <taxon>Pleosporales</taxon>
        <taxon>Sporormiaceae</taxon>
        <taxon>Sporormia</taxon>
    </lineage>
</organism>
<dbReference type="Pfam" id="PF20497">
    <property type="entry name" value="SWI-SNF_Ssr4_C"/>
    <property type="match status" value="1"/>
</dbReference>
<protein>
    <submittedName>
        <fullName evidence="4">DUF1750-domain-containing protein</fullName>
    </submittedName>
</protein>
<sequence length="679" mass="74640">MYPMAQNFNPSDPSYLVSPPLLQHVHLISSYRFPSHPHLLPEQALDLLIKGPTIVKESSSVAWTYFPTPPPHGSVHLEWQPPRMQTNYASDGLVWADPEGVYDMPVRGYNLQILVQKSGFQYPNEPFSTHARFRYRITQGPGHVDPQLWIVHYAAAEPQDCIPSSQISIPREVHAMMQMRSQLEATGQLIRKEFVLADRSKWPKVEFTPRTGAQQPAFYNPMQPGRAYNQPPPNKRQRSVVQRPPNSAGIIPEHSLEDEENATQDSFDFITPREISQSRYKQHHEWMEEIFSSPYAVGQILPIDLGLGLMGELAPLTAGLLDAPSGEVPSRERPGHKSKYEVKNYSKLTPEQLKDFESRVAAYTKRTEAELETMKAAHAKKMSDIKRSRTYTKAERRLRDLARQVPARSTDESGEPDGEDALNSVVKDLEATVGAKFETQKNVVCVQKGGLIEEQEQEAAAQQAQQHISTAATRSIAGDTPNMLMDDLTNENNAASLLDQFGTSLAGTPISLPVVSQQQSRSQSAVPTPSAPAAETKPAGQPSGQGDAGITDGPDQTFDLDVEMSGMANTEQKGEGDWVVVDQSANPQQAGNSEQLASGAPNATVEATTVTGAEQEVSTGLFDAEFESFDNLVDDSAGDALADYTNVDDNMGLDLDDSAFGDAFHGTEMHQENTEGDNM</sequence>
<feature type="domain" description="SWI/SNF and RSC complexes subunit Ssr4 C-terminal" evidence="3">
    <location>
        <begin position="256"/>
        <end position="671"/>
    </location>
</feature>
<accession>A0A6A6VB56</accession>
<feature type="region of interest" description="Disordered" evidence="1">
    <location>
        <begin position="514"/>
        <end position="560"/>
    </location>
</feature>
<evidence type="ECO:0000313" key="5">
    <source>
        <dbReference type="Proteomes" id="UP000799440"/>
    </source>
</evidence>
<dbReference type="InterPro" id="IPR013859">
    <property type="entry name" value="Ssr4_N"/>
</dbReference>